<dbReference type="PANTHER" id="PTHR43537:SF49">
    <property type="entry name" value="TRANSCRIPTIONAL REGULATORY PROTEIN"/>
    <property type="match status" value="1"/>
</dbReference>
<evidence type="ECO:0000313" key="6">
    <source>
        <dbReference type="Proteomes" id="UP000197535"/>
    </source>
</evidence>
<dbReference type="InterPro" id="IPR036390">
    <property type="entry name" value="WH_DNA-bd_sf"/>
</dbReference>
<dbReference type="PROSITE" id="PS50949">
    <property type="entry name" value="HTH_GNTR"/>
    <property type="match status" value="1"/>
</dbReference>
<keyword evidence="6" id="KW-1185">Reference proteome</keyword>
<name>A0A254TEI0_9BURK</name>
<dbReference type="GO" id="GO:0003677">
    <property type="term" value="F:DNA binding"/>
    <property type="evidence" value="ECO:0007669"/>
    <property type="project" value="UniProtKB-KW"/>
</dbReference>
<dbReference type="EMBL" id="LSTO01000001">
    <property type="protein sequence ID" value="OWW21040.1"/>
    <property type="molecule type" value="Genomic_DNA"/>
</dbReference>
<dbReference type="AlphaFoldDB" id="A0A254TEI0"/>
<dbReference type="InterPro" id="IPR008920">
    <property type="entry name" value="TF_FadR/GntR_C"/>
</dbReference>
<reference evidence="5 6" key="1">
    <citation type="submission" date="2016-02" db="EMBL/GenBank/DDBJ databases">
        <authorList>
            <person name="Wen L."/>
            <person name="He K."/>
            <person name="Yang H."/>
        </authorList>
    </citation>
    <scope>NUCLEOTIDE SEQUENCE [LARGE SCALE GENOMIC DNA]</scope>
    <source>
        <strain evidence="5 6">TSA40</strain>
    </source>
</reference>
<gene>
    <name evidence="5" type="ORF">AYR66_17735</name>
</gene>
<dbReference type="InterPro" id="IPR036388">
    <property type="entry name" value="WH-like_DNA-bd_sf"/>
</dbReference>
<keyword evidence="1" id="KW-0805">Transcription regulation</keyword>
<dbReference type="SMART" id="SM00345">
    <property type="entry name" value="HTH_GNTR"/>
    <property type="match status" value="1"/>
</dbReference>
<dbReference type="Gene3D" id="1.20.120.530">
    <property type="entry name" value="GntR ligand-binding domain-like"/>
    <property type="match status" value="1"/>
</dbReference>
<accession>A0A254TEI0</accession>
<dbReference type="GO" id="GO:0003700">
    <property type="term" value="F:DNA-binding transcription factor activity"/>
    <property type="evidence" value="ECO:0007669"/>
    <property type="project" value="InterPro"/>
</dbReference>
<proteinExistence type="predicted"/>
<dbReference type="Pfam" id="PF00392">
    <property type="entry name" value="GntR"/>
    <property type="match status" value="1"/>
</dbReference>
<dbReference type="NCBIfam" id="TIGR03338">
    <property type="entry name" value="phnR_burk"/>
    <property type="match status" value="1"/>
</dbReference>
<dbReference type="RefSeq" id="WP_088707896.1">
    <property type="nucleotide sequence ID" value="NZ_LSTO01000001.1"/>
</dbReference>
<dbReference type="SUPFAM" id="SSF48008">
    <property type="entry name" value="GntR ligand-binding domain-like"/>
    <property type="match status" value="1"/>
</dbReference>
<dbReference type="Pfam" id="PF07729">
    <property type="entry name" value="FCD"/>
    <property type="match status" value="1"/>
</dbReference>
<dbReference type="Proteomes" id="UP000197535">
    <property type="component" value="Unassembled WGS sequence"/>
</dbReference>
<dbReference type="InterPro" id="IPR017723">
    <property type="entry name" value="Tscrpt_reg_AEP_util-assoc"/>
</dbReference>
<dbReference type="SUPFAM" id="SSF46785">
    <property type="entry name" value="Winged helix' DNA-binding domain"/>
    <property type="match status" value="1"/>
</dbReference>
<evidence type="ECO:0000256" key="1">
    <source>
        <dbReference type="ARBA" id="ARBA00023015"/>
    </source>
</evidence>
<protein>
    <submittedName>
        <fullName evidence="5">Phosphonate utilization associated transcriptional regulator</fullName>
    </submittedName>
</protein>
<organism evidence="5 6">
    <name type="scientific">Noviherbaspirillum denitrificans</name>
    <dbReference type="NCBI Taxonomy" id="1968433"/>
    <lineage>
        <taxon>Bacteria</taxon>
        <taxon>Pseudomonadati</taxon>
        <taxon>Pseudomonadota</taxon>
        <taxon>Betaproteobacteria</taxon>
        <taxon>Burkholderiales</taxon>
        <taxon>Oxalobacteraceae</taxon>
        <taxon>Noviherbaspirillum</taxon>
    </lineage>
</organism>
<evidence type="ECO:0000256" key="3">
    <source>
        <dbReference type="ARBA" id="ARBA00023163"/>
    </source>
</evidence>
<keyword evidence="3" id="KW-0804">Transcription</keyword>
<dbReference type="InterPro" id="IPR011711">
    <property type="entry name" value="GntR_C"/>
</dbReference>
<sequence>MTTHENTVIAMLQQYSLPALVQKEIERQIIAGELTAGSKLNEVAFAERLGVSRGPVREAFRALEATGLVRQEKNKGVVVRQISVEEADEIYEVRSALDELVGRKLAEVITDAQVAELRSLLGRMDDKVAQKDVDGYAALNLQFHDTLVTMTGNRKLLDTYRRLVNELTLYRRTALAQKGTLPVSTREHHEIVDTIATRNPDAAGQIMRSHAMEGRNRMHRAQSSSSPD</sequence>
<evidence type="ECO:0000313" key="5">
    <source>
        <dbReference type="EMBL" id="OWW21040.1"/>
    </source>
</evidence>
<dbReference type="CDD" id="cd07377">
    <property type="entry name" value="WHTH_GntR"/>
    <property type="match status" value="1"/>
</dbReference>
<dbReference type="SMART" id="SM00895">
    <property type="entry name" value="FCD"/>
    <property type="match status" value="1"/>
</dbReference>
<keyword evidence="2" id="KW-0238">DNA-binding</keyword>
<dbReference type="Gene3D" id="1.10.10.10">
    <property type="entry name" value="Winged helix-like DNA-binding domain superfamily/Winged helix DNA-binding domain"/>
    <property type="match status" value="1"/>
</dbReference>
<evidence type="ECO:0000259" key="4">
    <source>
        <dbReference type="PROSITE" id="PS50949"/>
    </source>
</evidence>
<evidence type="ECO:0000256" key="2">
    <source>
        <dbReference type="ARBA" id="ARBA00023125"/>
    </source>
</evidence>
<feature type="domain" description="HTH gntR-type" evidence="4">
    <location>
        <begin position="15"/>
        <end position="82"/>
    </location>
</feature>
<dbReference type="OrthoDB" id="9799812at2"/>
<dbReference type="InterPro" id="IPR000524">
    <property type="entry name" value="Tscrpt_reg_HTH_GntR"/>
</dbReference>
<comment type="caution">
    <text evidence="5">The sequence shown here is derived from an EMBL/GenBank/DDBJ whole genome shotgun (WGS) entry which is preliminary data.</text>
</comment>
<dbReference type="PANTHER" id="PTHR43537">
    <property type="entry name" value="TRANSCRIPTIONAL REGULATOR, GNTR FAMILY"/>
    <property type="match status" value="1"/>
</dbReference>